<dbReference type="SUPFAM" id="SSF47781">
    <property type="entry name" value="RuvA domain 2-like"/>
    <property type="match status" value="1"/>
</dbReference>
<feature type="binding site" evidence="10">
    <location>
        <begin position="46"/>
        <end position="50"/>
    </location>
    <ligand>
        <name>NAD(+)</name>
        <dbReference type="ChEBI" id="CHEBI:57540"/>
    </ligand>
</feature>
<feature type="binding site" evidence="10">
    <location>
        <position position="471"/>
    </location>
    <ligand>
        <name>Zn(2+)</name>
        <dbReference type="ChEBI" id="CHEBI:29105"/>
    </ligand>
</feature>
<dbReference type="HAMAP" id="MF_01588">
    <property type="entry name" value="DNA_ligase_A"/>
    <property type="match status" value="1"/>
</dbReference>
<evidence type="ECO:0000313" key="13">
    <source>
        <dbReference type="Proteomes" id="UP000239895"/>
    </source>
</evidence>
<dbReference type="SUPFAM" id="SSF56091">
    <property type="entry name" value="DNA ligase/mRNA capping enzyme, catalytic domain"/>
    <property type="match status" value="1"/>
</dbReference>
<evidence type="ECO:0000259" key="11">
    <source>
        <dbReference type="PROSITE" id="PS50172"/>
    </source>
</evidence>
<dbReference type="InterPro" id="IPR018239">
    <property type="entry name" value="DNA_ligase_AS"/>
</dbReference>
<protein>
    <recommendedName>
        <fullName evidence="10">DNA ligase</fullName>
        <ecNumber evidence="10">6.5.1.2</ecNumber>
    </recommendedName>
    <alternativeName>
        <fullName evidence="10">Polydeoxyribonucleotide synthase [NAD(+)]</fullName>
    </alternativeName>
</protein>
<name>A0ABX5EB89_9MICO</name>
<dbReference type="PIRSF" id="PIRSF001604">
    <property type="entry name" value="LigA"/>
    <property type="match status" value="1"/>
</dbReference>
<dbReference type="EC" id="6.5.1.2" evidence="10"/>
<dbReference type="Pfam" id="PF03119">
    <property type="entry name" value="DNA_ligase_ZBD"/>
    <property type="match status" value="1"/>
</dbReference>
<dbReference type="PANTHER" id="PTHR23389">
    <property type="entry name" value="CHROMOSOME TRANSMISSION FIDELITY FACTOR 18"/>
    <property type="match status" value="1"/>
</dbReference>
<keyword evidence="4 10" id="KW-0227">DNA damage</keyword>
<dbReference type="Pfam" id="PF01653">
    <property type="entry name" value="DNA_ligase_aden"/>
    <property type="match status" value="2"/>
</dbReference>
<dbReference type="Pfam" id="PF00533">
    <property type="entry name" value="BRCT"/>
    <property type="match status" value="1"/>
</dbReference>
<dbReference type="Gene3D" id="2.40.50.140">
    <property type="entry name" value="Nucleic acid-binding proteins"/>
    <property type="match status" value="1"/>
</dbReference>
<evidence type="ECO:0000256" key="2">
    <source>
        <dbReference type="ARBA" id="ARBA00022705"/>
    </source>
</evidence>
<dbReference type="Gene3D" id="6.20.10.30">
    <property type="match status" value="1"/>
</dbReference>
<dbReference type="Gene3D" id="1.10.150.20">
    <property type="entry name" value="5' to 3' exonuclease, C-terminal subdomain"/>
    <property type="match status" value="2"/>
</dbReference>
<dbReference type="SUPFAM" id="SSF50249">
    <property type="entry name" value="Nucleic acid-binding proteins"/>
    <property type="match status" value="1"/>
</dbReference>
<evidence type="ECO:0000256" key="9">
    <source>
        <dbReference type="ARBA" id="ARBA00034005"/>
    </source>
</evidence>
<dbReference type="InterPro" id="IPR001679">
    <property type="entry name" value="DNA_ligase"/>
</dbReference>
<dbReference type="InterPro" id="IPR036420">
    <property type="entry name" value="BRCT_dom_sf"/>
</dbReference>
<organism evidence="12 13">
    <name type="scientific">Isoptericola halotolerans</name>
    <dbReference type="NCBI Taxonomy" id="300560"/>
    <lineage>
        <taxon>Bacteria</taxon>
        <taxon>Bacillati</taxon>
        <taxon>Actinomycetota</taxon>
        <taxon>Actinomycetes</taxon>
        <taxon>Micrococcales</taxon>
        <taxon>Promicromonosporaceae</taxon>
        <taxon>Isoptericola</taxon>
    </lineage>
</organism>
<dbReference type="Proteomes" id="UP000239895">
    <property type="component" value="Unassembled WGS sequence"/>
</dbReference>
<keyword evidence="7 10" id="KW-0520">NAD</keyword>
<accession>A0ABX5EB89</accession>
<feature type="binding site" evidence="10">
    <location>
        <position position="496"/>
    </location>
    <ligand>
        <name>Zn(2+)</name>
        <dbReference type="ChEBI" id="CHEBI:29105"/>
    </ligand>
</feature>
<keyword evidence="1 10" id="KW-0436">Ligase</keyword>
<dbReference type="EMBL" id="PVTX01000009">
    <property type="protein sequence ID" value="PRZ04773.1"/>
    <property type="molecule type" value="Genomic_DNA"/>
</dbReference>
<dbReference type="CDD" id="cd00114">
    <property type="entry name" value="LIGANc"/>
    <property type="match status" value="1"/>
</dbReference>
<gene>
    <name evidence="10" type="primary">ligA</name>
    <name evidence="12" type="ORF">BCL65_10912</name>
</gene>
<evidence type="ECO:0000256" key="1">
    <source>
        <dbReference type="ARBA" id="ARBA00022598"/>
    </source>
</evidence>
<reference evidence="12 13" key="1">
    <citation type="submission" date="2018-03" db="EMBL/GenBank/DDBJ databases">
        <title>Comparative analysis of microorganisms from saline springs in Andes Mountain Range, Colombia.</title>
        <authorList>
            <person name="Rubin E."/>
        </authorList>
    </citation>
    <scope>NUCLEOTIDE SEQUENCE [LARGE SCALE GENOMIC DNA]</scope>
    <source>
        <strain evidence="12 13">CG 23</strain>
    </source>
</reference>
<comment type="cofactor">
    <cofactor evidence="10">
        <name>Mg(2+)</name>
        <dbReference type="ChEBI" id="CHEBI:18420"/>
    </cofactor>
    <cofactor evidence="10">
        <name>Mn(2+)</name>
        <dbReference type="ChEBI" id="CHEBI:29035"/>
    </cofactor>
</comment>
<feature type="binding site" evidence="10">
    <location>
        <begin position="95"/>
        <end position="96"/>
    </location>
    <ligand>
        <name>NAD(+)</name>
        <dbReference type="ChEBI" id="CHEBI:57540"/>
    </ligand>
</feature>
<comment type="caution">
    <text evidence="12">The sequence shown here is derived from an EMBL/GenBank/DDBJ whole genome shotgun (WGS) entry which is preliminary data.</text>
</comment>
<dbReference type="InterPro" id="IPR004149">
    <property type="entry name" value="Znf_DNAligase_C4"/>
</dbReference>
<feature type="binding site" evidence="10">
    <location>
        <position position="151"/>
    </location>
    <ligand>
        <name>NAD(+)</name>
        <dbReference type="ChEBI" id="CHEBI:57540"/>
    </ligand>
</feature>
<evidence type="ECO:0000256" key="4">
    <source>
        <dbReference type="ARBA" id="ARBA00022763"/>
    </source>
</evidence>
<evidence type="ECO:0000313" key="12">
    <source>
        <dbReference type="EMBL" id="PRZ04773.1"/>
    </source>
</evidence>
<feature type="domain" description="BRCT" evidence="11">
    <location>
        <begin position="718"/>
        <end position="795"/>
    </location>
</feature>
<dbReference type="Gene3D" id="3.40.50.10190">
    <property type="entry name" value="BRCT domain"/>
    <property type="match status" value="1"/>
</dbReference>
<dbReference type="Gene3D" id="1.10.287.610">
    <property type="entry name" value="Helix hairpin bin"/>
    <property type="match status" value="1"/>
</dbReference>
<dbReference type="RefSeq" id="WP_106268771.1">
    <property type="nucleotide sequence ID" value="NZ_PVTX01000009.1"/>
</dbReference>
<dbReference type="NCBIfam" id="NF005932">
    <property type="entry name" value="PRK07956.1"/>
    <property type="match status" value="1"/>
</dbReference>
<dbReference type="InterPro" id="IPR013839">
    <property type="entry name" value="DNAligase_adenylation"/>
</dbReference>
<feature type="binding site" evidence="10">
    <location>
        <position position="351"/>
    </location>
    <ligand>
        <name>NAD(+)</name>
        <dbReference type="ChEBI" id="CHEBI:57540"/>
    </ligand>
</feature>
<evidence type="ECO:0000256" key="8">
    <source>
        <dbReference type="ARBA" id="ARBA00023204"/>
    </source>
</evidence>
<dbReference type="Pfam" id="PF12826">
    <property type="entry name" value="HHH_2"/>
    <property type="match status" value="1"/>
</dbReference>
<dbReference type="PANTHER" id="PTHR23389:SF9">
    <property type="entry name" value="DNA LIGASE"/>
    <property type="match status" value="1"/>
</dbReference>
<evidence type="ECO:0000256" key="6">
    <source>
        <dbReference type="ARBA" id="ARBA00022842"/>
    </source>
</evidence>
<dbReference type="PROSITE" id="PS01055">
    <property type="entry name" value="DNA_LIGASE_N1"/>
    <property type="match status" value="1"/>
</dbReference>
<keyword evidence="2 10" id="KW-0235">DNA replication</keyword>
<evidence type="ECO:0000256" key="3">
    <source>
        <dbReference type="ARBA" id="ARBA00022723"/>
    </source>
</evidence>
<dbReference type="InterPro" id="IPR010994">
    <property type="entry name" value="RuvA_2-like"/>
</dbReference>
<dbReference type="PROSITE" id="PS50172">
    <property type="entry name" value="BRCT"/>
    <property type="match status" value="1"/>
</dbReference>
<feature type="binding site" evidence="10">
    <location>
        <position position="375"/>
    </location>
    <ligand>
        <name>NAD(+)</name>
        <dbReference type="ChEBI" id="CHEBI:57540"/>
    </ligand>
</feature>
<dbReference type="CDD" id="cd17748">
    <property type="entry name" value="BRCT_DNA_ligase_like"/>
    <property type="match status" value="1"/>
</dbReference>
<evidence type="ECO:0000256" key="10">
    <source>
        <dbReference type="HAMAP-Rule" id="MF_01588"/>
    </source>
</evidence>
<keyword evidence="3 10" id="KW-0479">Metal-binding</keyword>
<dbReference type="InterPro" id="IPR004150">
    <property type="entry name" value="NAD_DNA_ligase_OB"/>
</dbReference>
<keyword evidence="8 10" id="KW-0234">DNA repair</keyword>
<comment type="function">
    <text evidence="10">DNA ligase that catalyzes the formation of phosphodiester linkages between 5'-phosphoryl and 3'-hydroxyl groups in double-stranded DNA using NAD as a coenzyme and as the energy source for the reaction. It is essential for DNA replication and repair of damaged DNA.</text>
</comment>
<evidence type="ECO:0000256" key="7">
    <source>
        <dbReference type="ARBA" id="ARBA00023027"/>
    </source>
</evidence>
<feature type="binding site" evidence="10">
    <location>
        <position position="490"/>
    </location>
    <ligand>
        <name>Zn(2+)</name>
        <dbReference type="ChEBI" id="CHEBI:29105"/>
    </ligand>
</feature>
<comment type="similarity">
    <text evidence="10">Belongs to the NAD-dependent DNA ligase family. LigA subfamily.</text>
</comment>
<keyword evidence="13" id="KW-1185">Reference proteome</keyword>
<dbReference type="SMART" id="SM00292">
    <property type="entry name" value="BRCT"/>
    <property type="match status" value="1"/>
</dbReference>
<dbReference type="SMART" id="SM00532">
    <property type="entry name" value="LIGANc"/>
    <property type="match status" value="1"/>
</dbReference>
<dbReference type="Gene3D" id="3.30.470.30">
    <property type="entry name" value="DNA ligase/mRNA capping enzyme"/>
    <property type="match status" value="1"/>
</dbReference>
<comment type="catalytic activity">
    <reaction evidence="9 10">
        <text>NAD(+) + (deoxyribonucleotide)n-3'-hydroxyl + 5'-phospho-(deoxyribonucleotide)m = (deoxyribonucleotide)n+m + AMP + beta-nicotinamide D-nucleotide.</text>
        <dbReference type="EC" id="6.5.1.2"/>
    </reaction>
</comment>
<dbReference type="InterPro" id="IPR001357">
    <property type="entry name" value="BRCT_dom"/>
</dbReference>
<proteinExistence type="inferred from homology"/>
<feature type="binding site" evidence="10">
    <location>
        <position position="188"/>
    </location>
    <ligand>
        <name>NAD(+)</name>
        <dbReference type="ChEBI" id="CHEBI:57540"/>
    </ligand>
</feature>
<sequence>MTDTTEPTDPAALDEPAAQRRWAELATLVEEDQRAYYQQDAPKVSDAEYDARMRELEAIEAAHPALRSPESPTQRVGGQAAAGFATVEHLERMLSLDNVFSIDELRAWDARIARDLDVEGGEVGYLSEVKIDGLAIALLYERGRLVRAATRGDGQTGEDITANALRIAEIPRRLAGDDHPEVVEVRGEVFIPVAAFDRLNELQEQLRERAVTEARERADSRATSSRAFDEERARVAALRRFPQFANPRNAAAGGLRQLLDKKSGLEREAGLARVESLRIYAHGVGALQWTEGEHAELANQSDAYALFEQWGIPVSPHNRVVQGIEGVVDMITHFAEHRHDIEHQLDGIVVKVDALADQRRLGATSRAPRWATAYKYPPEEVNTRLVAIQVGVGRTGRATPYAVMEPVTVAGSTVRQATLHNQDVVKAKGVRIGDMVVLRKAGDVIPEILGPVPALADDGYPREDFVMPGECPECGTALRAMKEGDVDLRCPNAESCPAQVRGRVEHIGSRGGLDVEALGEVTAAALTQPDVPADPPLRTEAGLFDLTLEQLLPIEVVVRDAETGLPKVDDDGEVRRRTPFRKRLNHSRAARLAAEEAGEALPDHEPSSQATKLLDELDRARTKDLWRILVSLNIRHVGPVAARALADWFGSLDAIRSASREDLAAVEGVGPVIADELLAWFEVDWHREIVEAWAAAGVRFAIPDHPGPAVMAEKAAEGPTGPLAGLTVVVTGSLEGYTRDGAKEAVIAAGGKAAGSVSKKTDYVVVGENAGSKETKARDLGLPILDEDAFTRLLEGGPEALAE</sequence>
<feature type="binding site" evidence="10">
    <location>
        <position position="474"/>
    </location>
    <ligand>
        <name>Zn(2+)</name>
        <dbReference type="ChEBI" id="CHEBI:29105"/>
    </ligand>
</feature>
<feature type="active site" description="N6-AMP-lysine intermediate" evidence="10">
    <location>
        <position position="130"/>
    </location>
</feature>
<evidence type="ECO:0000256" key="5">
    <source>
        <dbReference type="ARBA" id="ARBA00022833"/>
    </source>
</evidence>
<dbReference type="SUPFAM" id="SSF52113">
    <property type="entry name" value="BRCT domain"/>
    <property type="match status" value="1"/>
</dbReference>
<feature type="binding site" evidence="10">
    <location>
        <position position="128"/>
    </location>
    <ligand>
        <name>NAD(+)</name>
        <dbReference type="ChEBI" id="CHEBI:57540"/>
    </ligand>
</feature>
<keyword evidence="5 10" id="KW-0862">Zinc</keyword>
<dbReference type="InterPro" id="IPR041663">
    <property type="entry name" value="DisA/LigA_HHH"/>
</dbReference>
<dbReference type="InterPro" id="IPR013840">
    <property type="entry name" value="DNAligase_N"/>
</dbReference>
<dbReference type="GO" id="GO:0016874">
    <property type="term" value="F:ligase activity"/>
    <property type="evidence" value="ECO:0007669"/>
    <property type="project" value="UniProtKB-KW"/>
</dbReference>
<keyword evidence="10" id="KW-0464">Manganese</keyword>
<keyword evidence="6 10" id="KW-0460">Magnesium</keyword>
<dbReference type="Pfam" id="PF03120">
    <property type="entry name" value="OB_DNA_ligase"/>
    <property type="match status" value="1"/>
</dbReference>
<dbReference type="InterPro" id="IPR012340">
    <property type="entry name" value="NA-bd_OB-fold"/>
</dbReference>